<dbReference type="InterPro" id="IPR000182">
    <property type="entry name" value="GNAT_dom"/>
</dbReference>
<accession>A0A2V1E0Z1</accession>
<dbReference type="InterPro" id="IPR016181">
    <property type="entry name" value="Acyl_CoA_acyltransferase"/>
</dbReference>
<keyword evidence="3" id="KW-1185">Reference proteome</keyword>
<dbReference type="PANTHER" id="PTHR43617:SF9">
    <property type="entry name" value="GNAT FAMILY ACETYLTRANSFERASE"/>
    <property type="match status" value="1"/>
</dbReference>
<dbReference type="InterPro" id="IPR050276">
    <property type="entry name" value="MshD_Acetyltransferase"/>
</dbReference>
<dbReference type="CDD" id="cd04301">
    <property type="entry name" value="NAT_SF"/>
    <property type="match status" value="1"/>
</dbReference>
<feature type="domain" description="N-acetyltransferase" evidence="1">
    <location>
        <begin position="7"/>
        <end position="179"/>
    </location>
</feature>
<gene>
    <name evidence="2" type="ORF">DM02DRAFT_279376</name>
</gene>
<sequence>MSTNSPLQFRKATPSDTPQVQSLIEAAFQADDTRPNWTAAVELNRSFRLPTAVVESLINSPDSAFLIATSSADGSLVGVVGVTKRSPDLGRILHLAIDQKYQRGGLGRHILAYAEQYCRDTWGVGRIGLDALCTRVELIKWYERRGYVRTGETSPFPAERVKELVLPEGLHFVELEKGV</sequence>
<dbReference type="STRING" id="97972.A0A2V1E0Z1"/>
<evidence type="ECO:0000259" key="1">
    <source>
        <dbReference type="PROSITE" id="PS51186"/>
    </source>
</evidence>
<evidence type="ECO:0000313" key="3">
    <source>
        <dbReference type="Proteomes" id="UP000244855"/>
    </source>
</evidence>
<protein>
    <submittedName>
        <fullName evidence="2">Putative N-acetyltransferase, GNAT family</fullName>
    </submittedName>
</protein>
<reference evidence="2 3" key="1">
    <citation type="journal article" date="2018" name="Sci. Rep.">
        <title>Comparative genomics provides insights into the lifestyle and reveals functional heterogeneity of dark septate endophytic fungi.</title>
        <authorList>
            <person name="Knapp D.G."/>
            <person name="Nemeth J.B."/>
            <person name="Barry K."/>
            <person name="Hainaut M."/>
            <person name="Henrissat B."/>
            <person name="Johnson J."/>
            <person name="Kuo A."/>
            <person name="Lim J.H.P."/>
            <person name="Lipzen A."/>
            <person name="Nolan M."/>
            <person name="Ohm R.A."/>
            <person name="Tamas L."/>
            <person name="Grigoriev I.V."/>
            <person name="Spatafora J.W."/>
            <person name="Nagy L.G."/>
            <person name="Kovacs G.M."/>
        </authorList>
    </citation>
    <scope>NUCLEOTIDE SEQUENCE [LARGE SCALE GENOMIC DNA]</scope>
    <source>
        <strain evidence="2 3">DSE2036</strain>
    </source>
</reference>
<dbReference type="Pfam" id="PF00583">
    <property type="entry name" value="Acetyltransf_1"/>
    <property type="match status" value="1"/>
</dbReference>
<dbReference type="Gene3D" id="3.40.630.30">
    <property type="match status" value="1"/>
</dbReference>
<name>A0A2V1E0Z1_9PLEO</name>
<organism evidence="2 3">
    <name type="scientific">Periconia macrospinosa</name>
    <dbReference type="NCBI Taxonomy" id="97972"/>
    <lineage>
        <taxon>Eukaryota</taxon>
        <taxon>Fungi</taxon>
        <taxon>Dikarya</taxon>
        <taxon>Ascomycota</taxon>
        <taxon>Pezizomycotina</taxon>
        <taxon>Dothideomycetes</taxon>
        <taxon>Pleosporomycetidae</taxon>
        <taxon>Pleosporales</taxon>
        <taxon>Massarineae</taxon>
        <taxon>Periconiaceae</taxon>
        <taxon>Periconia</taxon>
    </lineage>
</organism>
<dbReference type="Proteomes" id="UP000244855">
    <property type="component" value="Unassembled WGS sequence"/>
</dbReference>
<keyword evidence="2" id="KW-0808">Transferase</keyword>
<dbReference type="AlphaFoldDB" id="A0A2V1E0Z1"/>
<dbReference type="SUPFAM" id="SSF55729">
    <property type="entry name" value="Acyl-CoA N-acyltransferases (Nat)"/>
    <property type="match status" value="1"/>
</dbReference>
<dbReference type="EMBL" id="KZ805338">
    <property type="protein sequence ID" value="PVI02820.1"/>
    <property type="molecule type" value="Genomic_DNA"/>
</dbReference>
<dbReference type="OrthoDB" id="5689at2759"/>
<dbReference type="GO" id="GO:0016747">
    <property type="term" value="F:acyltransferase activity, transferring groups other than amino-acyl groups"/>
    <property type="evidence" value="ECO:0007669"/>
    <property type="project" value="InterPro"/>
</dbReference>
<proteinExistence type="predicted"/>
<dbReference type="PROSITE" id="PS51186">
    <property type="entry name" value="GNAT"/>
    <property type="match status" value="1"/>
</dbReference>
<evidence type="ECO:0000313" key="2">
    <source>
        <dbReference type="EMBL" id="PVI02820.1"/>
    </source>
</evidence>
<dbReference type="PANTHER" id="PTHR43617">
    <property type="entry name" value="L-AMINO ACID N-ACETYLTRANSFERASE"/>
    <property type="match status" value="1"/>
</dbReference>